<keyword evidence="5" id="KW-0325">Glycoprotein</keyword>
<keyword evidence="10" id="KW-1185">Reference proteome</keyword>
<proteinExistence type="predicted"/>
<accession>A0AAW1TNF1</accession>
<comment type="caution">
    <text evidence="9">The sequence shown here is derived from an EMBL/GenBank/DDBJ whole genome shotgun (WGS) entry which is preliminary data.</text>
</comment>
<evidence type="ECO:0000256" key="2">
    <source>
        <dbReference type="ARBA" id="ARBA00022723"/>
    </source>
</evidence>
<gene>
    <name evidence="9" type="ORF">WA026_003446</name>
</gene>
<organism evidence="9 10">
    <name type="scientific">Henosepilachna vigintioctopunctata</name>
    <dbReference type="NCBI Taxonomy" id="420089"/>
    <lineage>
        <taxon>Eukaryota</taxon>
        <taxon>Metazoa</taxon>
        <taxon>Ecdysozoa</taxon>
        <taxon>Arthropoda</taxon>
        <taxon>Hexapoda</taxon>
        <taxon>Insecta</taxon>
        <taxon>Pterygota</taxon>
        <taxon>Neoptera</taxon>
        <taxon>Endopterygota</taxon>
        <taxon>Coleoptera</taxon>
        <taxon>Polyphaga</taxon>
        <taxon>Cucujiformia</taxon>
        <taxon>Coccinelloidea</taxon>
        <taxon>Coccinellidae</taxon>
        <taxon>Epilachninae</taxon>
        <taxon>Epilachnini</taxon>
        <taxon>Henosepilachna</taxon>
    </lineage>
</organism>
<dbReference type="Gene3D" id="2.60.120.200">
    <property type="match status" value="1"/>
</dbReference>
<dbReference type="PROSITE" id="PS51828">
    <property type="entry name" value="PTX_2"/>
    <property type="match status" value="1"/>
</dbReference>
<dbReference type="PROSITE" id="PS00289">
    <property type="entry name" value="PTX_1"/>
    <property type="match status" value="1"/>
</dbReference>
<reference evidence="9 10" key="1">
    <citation type="submission" date="2023-03" db="EMBL/GenBank/DDBJ databases">
        <title>Genome insight into feeding habits of ladybird beetles.</title>
        <authorList>
            <person name="Li H.-S."/>
            <person name="Huang Y.-H."/>
            <person name="Pang H."/>
        </authorList>
    </citation>
    <scope>NUCLEOTIDE SEQUENCE [LARGE SCALE GENOMIC DNA]</scope>
    <source>
        <strain evidence="9">SYSU_2023b</strain>
        <tissue evidence="9">Whole body</tissue>
    </source>
</reference>
<dbReference type="PANTHER" id="PTHR19277:SF161">
    <property type="entry name" value="LAMININ G DOMAIN-CONTAINING PROTEIN"/>
    <property type="match status" value="1"/>
</dbReference>
<dbReference type="InterPro" id="IPR001759">
    <property type="entry name" value="PTX_dom"/>
</dbReference>
<keyword evidence="3" id="KW-0106">Calcium</keyword>
<feature type="signal peptide" evidence="7">
    <location>
        <begin position="1"/>
        <end position="23"/>
    </location>
</feature>
<keyword evidence="4" id="KW-1015">Disulfide bond</keyword>
<dbReference type="PRINTS" id="PR00895">
    <property type="entry name" value="PENTAXIN"/>
</dbReference>
<evidence type="ECO:0000256" key="5">
    <source>
        <dbReference type="ARBA" id="ARBA00023180"/>
    </source>
</evidence>
<dbReference type="PANTHER" id="PTHR19277">
    <property type="entry name" value="PENTRAXIN"/>
    <property type="match status" value="1"/>
</dbReference>
<dbReference type="InterPro" id="IPR030476">
    <property type="entry name" value="Pentaxin_CS"/>
</dbReference>
<evidence type="ECO:0000259" key="8">
    <source>
        <dbReference type="PROSITE" id="PS51828"/>
    </source>
</evidence>
<evidence type="ECO:0000256" key="6">
    <source>
        <dbReference type="PROSITE-ProRule" id="PRU01172"/>
    </source>
</evidence>
<evidence type="ECO:0000256" key="4">
    <source>
        <dbReference type="ARBA" id="ARBA00023157"/>
    </source>
</evidence>
<comment type="caution">
    <text evidence="6">Lacks conserved residue(s) required for the propagation of feature annotation.</text>
</comment>
<dbReference type="InterPro" id="IPR013320">
    <property type="entry name" value="ConA-like_dom_sf"/>
</dbReference>
<dbReference type="GO" id="GO:0046872">
    <property type="term" value="F:metal ion binding"/>
    <property type="evidence" value="ECO:0007669"/>
    <property type="project" value="UniProtKB-KW"/>
</dbReference>
<evidence type="ECO:0000256" key="7">
    <source>
        <dbReference type="SAM" id="SignalP"/>
    </source>
</evidence>
<dbReference type="SUPFAM" id="SSF49899">
    <property type="entry name" value="Concanavalin A-like lectins/glucanases"/>
    <property type="match status" value="1"/>
</dbReference>
<evidence type="ECO:0000256" key="3">
    <source>
        <dbReference type="ARBA" id="ARBA00022837"/>
    </source>
</evidence>
<evidence type="ECO:0000256" key="1">
    <source>
        <dbReference type="ARBA" id="ARBA00001913"/>
    </source>
</evidence>
<evidence type="ECO:0000313" key="10">
    <source>
        <dbReference type="Proteomes" id="UP001431783"/>
    </source>
</evidence>
<keyword evidence="7" id="KW-0732">Signal</keyword>
<sequence length="360" mass="41473">MKSISIISSILFFMSFHLMPITCQYQKKHLDHRIHGQIDSDLLTKMHFTQKGYIQFLRYIVDVPVMTEYTFCLWMKSYNLTYSHPLLSYSKHEEERRIRVWISPLGKAINLEINGVEVFSIPMKFREHQWYHICQSWSSDQAVWELFVNGRKTRRGYAPKLFGVQIASGGDIVVGQEYTDFDKGLDDGIEGDIFGFNMVLSASSHDFTQPSTNLHNSLNKRSSHPQQRIIKFKNSKSRREVEMLSSPILNSEFLPSIHNLHISRFKPPRKITMVDLMNVHPKKEYHHSIVSIDKSLSKSNGNRKPIKYSKSIGRQLVELSGNCRVGKGAPLNGGMVLINWTKTTVRVFGGAIIKHVKPFC</sequence>
<dbReference type="EMBL" id="JARQZJ010000001">
    <property type="protein sequence ID" value="KAK9869706.1"/>
    <property type="molecule type" value="Genomic_DNA"/>
</dbReference>
<dbReference type="Proteomes" id="UP001431783">
    <property type="component" value="Unassembled WGS sequence"/>
</dbReference>
<name>A0AAW1TNF1_9CUCU</name>
<keyword evidence="2" id="KW-0479">Metal-binding</keyword>
<protein>
    <recommendedName>
        <fullName evidence="8">Pentraxin (PTX) domain-containing protein</fullName>
    </recommendedName>
</protein>
<dbReference type="InterPro" id="IPR051360">
    <property type="entry name" value="Neuronal_Pentraxin_Related"/>
</dbReference>
<comment type="cofactor">
    <cofactor evidence="1">
        <name>Ca(2+)</name>
        <dbReference type="ChEBI" id="CHEBI:29108"/>
    </cofactor>
</comment>
<feature type="chain" id="PRO_5043732751" description="Pentraxin (PTX) domain-containing protein" evidence="7">
    <location>
        <begin position="24"/>
        <end position="360"/>
    </location>
</feature>
<dbReference type="AlphaFoldDB" id="A0AAW1TNF1"/>
<dbReference type="Pfam" id="PF00354">
    <property type="entry name" value="Pentaxin"/>
    <property type="match status" value="1"/>
</dbReference>
<evidence type="ECO:0000313" key="9">
    <source>
        <dbReference type="EMBL" id="KAK9869706.1"/>
    </source>
</evidence>
<dbReference type="SMART" id="SM00159">
    <property type="entry name" value="PTX"/>
    <property type="match status" value="1"/>
</dbReference>
<feature type="domain" description="Pentraxin (PTX)" evidence="8">
    <location>
        <begin position="42"/>
        <end position="251"/>
    </location>
</feature>